<comment type="caution">
    <text evidence="1">The sequence shown here is derived from an EMBL/GenBank/DDBJ whole genome shotgun (WGS) entry which is preliminary data.</text>
</comment>
<evidence type="ECO:0000313" key="2">
    <source>
        <dbReference type="Proteomes" id="UP001162060"/>
    </source>
</evidence>
<sequence length="82" mass="9050">MERICTKPTDVSTTACFCTNLTVPVLTIEVQGADFVALQSSICPVGKNVYLGLRQSAHEALACRKFIRKEGYADTFDRLSHL</sequence>
<dbReference type="AlphaFoldDB" id="A0AAV1T5E2"/>
<gene>
    <name evidence="1" type="ORF">PM001_LOCUS2420</name>
</gene>
<organism evidence="1 2">
    <name type="scientific">Peronospora matthiolae</name>
    <dbReference type="NCBI Taxonomy" id="2874970"/>
    <lineage>
        <taxon>Eukaryota</taxon>
        <taxon>Sar</taxon>
        <taxon>Stramenopiles</taxon>
        <taxon>Oomycota</taxon>
        <taxon>Peronosporomycetes</taxon>
        <taxon>Peronosporales</taxon>
        <taxon>Peronosporaceae</taxon>
        <taxon>Peronospora</taxon>
    </lineage>
</organism>
<accession>A0AAV1T5E2</accession>
<proteinExistence type="predicted"/>
<name>A0AAV1T5E2_9STRA</name>
<evidence type="ECO:0000313" key="1">
    <source>
        <dbReference type="EMBL" id="CAK7902070.1"/>
    </source>
</evidence>
<dbReference type="EMBL" id="CAKLBY020000024">
    <property type="protein sequence ID" value="CAK7902070.1"/>
    <property type="molecule type" value="Genomic_DNA"/>
</dbReference>
<protein>
    <submittedName>
        <fullName evidence="1">Uncharacterized protein</fullName>
    </submittedName>
</protein>
<dbReference type="Proteomes" id="UP001162060">
    <property type="component" value="Unassembled WGS sequence"/>
</dbReference>
<reference evidence="1" key="1">
    <citation type="submission" date="2024-01" db="EMBL/GenBank/DDBJ databases">
        <authorList>
            <person name="Webb A."/>
        </authorList>
    </citation>
    <scope>NUCLEOTIDE SEQUENCE</scope>
    <source>
        <strain evidence="1">Pm1</strain>
    </source>
</reference>